<name>A0A4S3JHK8_9EURO</name>
<gene>
    <name evidence="1" type="ORF">EYZ11_006559</name>
</gene>
<sequence>MNSGVIFRLRTHLFVPTSRVDRPRSKQPITTGCWTPLSTPPYYSLSNPHRV</sequence>
<dbReference type="EMBL" id="SOSA01000234">
    <property type="protein sequence ID" value="THC93948.1"/>
    <property type="molecule type" value="Genomic_DNA"/>
</dbReference>
<proteinExistence type="predicted"/>
<comment type="caution">
    <text evidence="1">The sequence shown here is derived from an EMBL/GenBank/DDBJ whole genome shotgun (WGS) entry which is preliminary data.</text>
</comment>
<dbReference type="AlphaFoldDB" id="A0A4S3JHK8"/>
<keyword evidence="2" id="KW-1185">Reference proteome</keyword>
<dbReference type="Proteomes" id="UP000308092">
    <property type="component" value="Unassembled WGS sequence"/>
</dbReference>
<dbReference type="VEuPathDB" id="FungiDB:EYZ11_006559"/>
<reference evidence="1 2" key="1">
    <citation type="submission" date="2019-03" db="EMBL/GenBank/DDBJ databases">
        <title>The genome sequence of a newly discovered highly antifungal drug resistant Aspergillus species, Aspergillus tanneri NIH 1004.</title>
        <authorList>
            <person name="Mounaud S."/>
            <person name="Singh I."/>
            <person name="Joardar V."/>
            <person name="Pakala S."/>
            <person name="Pakala S."/>
            <person name="Venepally P."/>
            <person name="Hoover J."/>
            <person name="Nierman W."/>
            <person name="Chung J."/>
            <person name="Losada L."/>
        </authorList>
    </citation>
    <scope>NUCLEOTIDE SEQUENCE [LARGE SCALE GENOMIC DNA]</scope>
    <source>
        <strain evidence="1 2">NIH1004</strain>
    </source>
</reference>
<organism evidence="1 2">
    <name type="scientific">Aspergillus tanneri</name>
    <dbReference type="NCBI Taxonomy" id="1220188"/>
    <lineage>
        <taxon>Eukaryota</taxon>
        <taxon>Fungi</taxon>
        <taxon>Dikarya</taxon>
        <taxon>Ascomycota</taxon>
        <taxon>Pezizomycotina</taxon>
        <taxon>Eurotiomycetes</taxon>
        <taxon>Eurotiomycetidae</taxon>
        <taxon>Eurotiales</taxon>
        <taxon>Aspergillaceae</taxon>
        <taxon>Aspergillus</taxon>
        <taxon>Aspergillus subgen. Circumdati</taxon>
    </lineage>
</organism>
<evidence type="ECO:0000313" key="2">
    <source>
        <dbReference type="Proteomes" id="UP000308092"/>
    </source>
</evidence>
<evidence type="ECO:0000313" key="1">
    <source>
        <dbReference type="EMBL" id="THC93948.1"/>
    </source>
</evidence>
<accession>A0A4S3JHK8</accession>
<protein>
    <submittedName>
        <fullName evidence="1">Uncharacterized protein</fullName>
    </submittedName>
</protein>